<dbReference type="Pfam" id="PF01478">
    <property type="entry name" value="Peptidase_A24"/>
    <property type="match status" value="1"/>
</dbReference>
<dbReference type="PANTHER" id="PTHR30487">
    <property type="entry name" value="TYPE 4 PREPILIN-LIKE PROTEINS LEADER PEPTIDE-PROCESSING ENZYME"/>
    <property type="match status" value="1"/>
</dbReference>
<keyword evidence="2" id="KW-0812">Transmembrane</keyword>
<name>A0ABQ3WUZ6_9ACTN</name>
<protein>
    <submittedName>
        <fullName evidence="4">Prepilin peptidase</fullName>
    </submittedName>
</protein>
<comment type="similarity">
    <text evidence="1">Belongs to the peptidase A24 family.</text>
</comment>
<accession>A0ABQ3WUZ6</accession>
<evidence type="ECO:0000256" key="1">
    <source>
        <dbReference type="ARBA" id="ARBA00005801"/>
    </source>
</evidence>
<dbReference type="InterPro" id="IPR050882">
    <property type="entry name" value="Prepilin_peptidase/N-MTase"/>
</dbReference>
<evidence type="ECO:0000256" key="2">
    <source>
        <dbReference type="SAM" id="Phobius"/>
    </source>
</evidence>
<comment type="caution">
    <text evidence="4">The sequence shown here is derived from an EMBL/GenBank/DDBJ whole genome shotgun (WGS) entry which is preliminary data.</text>
</comment>
<keyword evidence="2" id="KW-0472">Membrane</keyword>
<feature type="transmembrane region" description="Helical" evidence="2">
    <location>
        <begin position="148"/>
        <end position="168"/>
    </location>
</feature>
<feature type="transmembrane region" description="Helical" evidence="2">
    <location>
        <begin position="188"/>
        <end position="207"/>
    </location>
</feature>
<keyword evidence="2" id="KW-1133">Transmembrane helix</keyword>
<dbReference type="PANTHER" id="PTHR30487:SF0">
    <property type="entry name" value="PREPILIN LEADER PEPTIDASE_N-METHYLTRANSFERASE-RELATED"/>
    <property type="match status" value="1"/>
</dbReference>
<sequence length="236" mass="24397">MTTTVMSRPIRVVSALAVTPVLRWAIAVHSVPDDRPWRSACTCGQPLWTGAVAPTGRCTGCNHRIGAPPYAVEAVAGLVTAALALTGQTGWALAAYAWWAATMLVLAFVDLAVLRLPHRITVAASVGFLGLLAVDGDGHAWRRAATAALVLAVLFLVLAVATCGQLGWGDATLAVPIAAALGWHSWQAVYAGTLLGFGSAALLAITLRSTGRRLPGSVLPLGPFLIAAAVIVLAWP</sequence>
<dbReference type="EMBL" id="BOMF01000139">
    <property type="protein sequence ID" value="GID50079.1"/>
    <property type="molecule type" value="Genomic_DNA"/>
</dbReference>
<feature type="transmembrane region" description="Helical" evidence="2">
    <location>
        <begin position="214"/>
        <end position="235"/>
    </location>
</feature>
<evidence type="ECO:0000313" key="4">
    <source>
        <dbReference type="EMBL" id="GID50079.1"/>
    </source>
</evidence>
<feature type="domain" description="Prepilin type IV endopeptidase peptidase" evidence="3">
    <location>
        <begin position="100"/>
        <end position="200"/>
    </location>
</feature>
<proteinExistence type="inferred from homology"/>
<dbReference type="InterPro" id="IPR000045">
    <property type="entry name" value="Prepilin_IV_endopep_pep"/>
</dbReference>
<gene>
    <name evidence="4" type="ORF">Aca07nite_73540</name>
</gene>
<feature type="transmembrane region" description="Helical" evidence="2">
    <location>
        <begin position="70"/>
        <end position="86"/>
    </location>
</feature>
<evidence type="ECO:0000259" key="3">
    <source>
        <dbReference type="Pfam" id="PF01478"/>
    </source>
</evidence>
<reference evidence="4" key="1">
    <citation type="submission" date="2021-01" db="EMBL/GenBank/DDBJ databases">
        <title>Whole genome shotgun sequence of Actinoplanes capillaceus NBRC 16408.</title>
        <authorList>
            <person name="Komaki H."/>
            <person name="Tamura T."/>
        </authorList>
    </citation>
    <scope>NUCLEOTIDE SEQUENCE [LARGE SCALE GENOMIC DNA]</scope>
    <source>
        <strain evidence="4">NBRC 16408</strain>
    </source>
</reference>
<feature type="transmembrane region" description="Helical" evidence="2">
    <location>
        <begin position="93"/>
        <end position="114"/>
    </location>
</feature>
<organism evidence="4">
    <name type="scientific">Actinoplanes campanulatus</name>
    <dbReference type="NCBI Taxonomy" id="113559"/>
    <lineage>
        <taxon>Bacteria</taxon>
        <taxon>Bacillati</taxon>
        <taxon>Actinomycetota</taxon>
        <taxon>Actinomycetes</taxon>
        <taxon>Micromonosporales</taxon>
        <taxon>Micromonosporaceae</taxon>
        <taxon>Actinoplanes</taxon>
    </lineage>
</organism>